<proteinExistence type="predicted"/>
<evidence type="ECO:0000313" key="1">
    <source>
        <dbReference type="EMBL" id="GHE85469.1"/>
    </source>
</evidence>
<reference evidence="2" key="1">
    <citation type="journal article" date="2019" name="Int. J. Syst. Evol. Microbiol.">
        <title>The Global Catalogue of Microorganisms (GCM) 10K type strain sequencing project: providing services to taxonomists for standard genome sequencing and annotation.</title>
        <authorList>
            <consortium name="The Broad Institute Genomics Platform"/>
            <consortium name="The Broad Institute Genome Sequencing Center for Infectious Disease"/>
            <person name="Wu L."/>
            <person name="Ma J."/>
        </authorList>
    </citation>
    <scope>NUCLEOTIDE SEQUENCE [LARGE SCALE GENOMIC DNA]</scope>
    <source>
        <strain evidence="2">CGMCC 1.15922</strain>
    </source>
</reference>
<evidence type="ECO:0000313" key="2">
    <source>
        <dbReference type="Proteomes" id="UP000626370"/>
    </source>
</evidence>
<gene>
    <name evidence="1" type="ORF">GCM10011501_13140</name>
</gene>
<accession>A0ABQ3IIF2</accession>
<comment type="caution">
    <text evidence="1">The sequence shown here is derived from an EMBL/GenBank/DDBJ whole genome shotgun (WGS) entry which is preliminary data.</text>
</comment>
<keyword evidence="2" id="KW-1185">Reference proteome</keyword>
<organism evidence="1 2">
    <name type="scientific">Thalassotalea profundi</name>
    <dbReference type="NCBI Taxonomy" id="2036687"/>
    <lineage>
        <taxon>Bacteria</taxon>
        <taxon>Pseudomonadati</taxon>
        <taxon>Pseudomonadota</taxon>
        <taxon>Gammaproteobacteria</taxon>
        <taxon>Alteromonadales</taxon>
        <taxon>Colwelliaceae</taxon>
        <taxon>Thalassotalea</taxon>
    </lineage>
</organism>
<sequence length="85" mass="9726">MVLIRNCGATTHWETQIVVRELADKGNQNILVRLDGHPESIEYKVLWKPDNTIEITGFNFNDLLSFHSRNLVGDIAKSIIQPKPR</sequence>
<dbReference type="EMBL" id="BNAH01000004">
    <property type="protein sequence ID" value="GHE85469.1"/>
    <property type="molecule type" value="Genomic_DNA"/>
</dbReference>
<name>A0ABQ3IIF2_9GAMM</name>
<protein>
    <submittedName>
        <fullName evidence="1">Uncharacterized protein</fullName>
    </submittedName>
</protein>
<dbReference type="RefSeq" id="WP_189377456.1">
    <property type="nucleotide sequence ID" value="NZ_BNAH01000004.1"/>
</dbReference>
<dbReference type="Proteomes" id="UP000626370">
    <property type="component" value="Unassembled WGS sequence"/>
</dbReference>